<dbReference type="PANTHER" id="PTHR45856">
    <property type="entry name" value="ALPHA/BETA-HYDROLASES SUPERFAMILY PROTEIN"/>
    <property type="match status" value="1"/>
</dbReference>
<dbReference type="InterPro" id="IPR029058">
    <property type="entry name" value="AB_hydrolase_fold"/>
</dbReference>
<dbReference type="Gene3D" id="3.40.50.1820">
    <property type="entry name" value="alpha/beta hydrolase"/>
    <property type="match status" value="1"/>
</dbReference>
<dbReference type="InterPro" id="IPR002921">
    <property type="entry name" value="Fungal_lipase-type"/>
</dbReference>
<feature type="chain" id="PRO_5030789930" description="Fungal lipase-type domain-containing protein" evidence="1">
    <location>
        <begin position="26"/>
        <end position="275"/>
    </location>
</feature>
<dbReference type="EMBL" id="HBNS01048720">
    <property type="protein sequence ID" value="CAE4649842.1"/>
    <property type="molecule type" value="Transcribed_RNA"/>
</dbReference>
<dbReference type="AlphaFoldDB" id="A0A7S4SLZ2"/>
<evidence type="ECO:0000313" key="3">
    <source>
        <dbReference type="EMBL" id="CAE4649842.1"/>
    </source>
</evidence>
<dbReference type="Pfam" id="PF01764">
    <property type="entry name" value="Lipase_3"/>
    <property type="match status" value="1"/>
</dbReference>
<protein>
    <recommendedName>
        <fullName evidence="2">Fungal lipase-type domain-containing protein</fullName>
    </recommendedName>
</protein>
<accession>A0A7S4SLZ2</accession>
<dbReference type="PANTHER" id="PTHR45856:SF24">
    <property type="entry name" value="FUNGAL LIPASE-LIKE DOMAIN-CONTAINING PROTEIN"/>
    <property type="match status" value="1"/>
</dbReference>
<feature type="domain" description="Fungal lipase-type" evidence="2">
    <location>
        <begin position="87"/>
        <end position="215"/>
    </location>
</feature>
<feature type="signal peptide" evidence="1">
    <location>
        <begin position="1"/>
        <end position="25"/>
    </location>
</feature>
<keyword evidence="1" id="KW-0732">Signal</keyword>
<organism evidence="3">
    <name type="scientific">Ditylum brightwellii</name>
    <dbReference type="NCBI Taxonomy" id="49249"/>
    <lineage>
        <taxon>Eukaryota</taxon>
        <taxon>Sar</taxon>
        <taxon>Stramenopiles</taxon>
        <taxon>Ochrophyta</taxon>
        <taxon>Bacillariophyta</taxon>
        <taxon>Mediophyceae</taxon>
        <taxon>Lithodesmiophycidae</taxon>
        <taxon>Lithodesmiales</taxon>
        <taxon>Lithodesmiaceae</taxon>
        <taxon>Ditylum</taxon>
    </lineage>
</organism>
<dbReference type="SUPFAM" id="SSF53474">
    <property type="entry name" value="alpha/beta-Hydrolases"/>
    <property type="match status" value="1"/>
</dbReference>
<evidence type="ECO:0000259" key="2">
    <source>
        <dbReference type="Pfam" id="PF01764"/>
    </source>
</evidence>
<dbReference type="InterPro" id="IPR051218">
    <property type="entry name" value="Sec_MonoDiacylglyc_Lipase"/>
</dbReference>
<gene>
    <name evidence="3" type="ORF">DBRI00130_LOCUS37421</name>
</gene>
<evidence type="ECO:0000256" key="1">
    <source>
        <dbReference type="SAM" id="SignalP"/>
    </source>
</evidence>
<name>A0A7S4SLZ2_9STRA</name>
<sequence length="275" mass="30561">MKHNNTFSYLTFFIVISSLLPFNSAYDVTALKRLCYASSLSYLPLDAMRTSPYYDVARFSPLVQVEDPITESGATIFQDDEDESRMIVACRGSATPKNFATNLRLNLVPAEKPFDRRGRIHAGFQEAAQGLWGRLAPELQRIQESRQLCFTGHSLGGATALLCAGHAGASKSTKVTEVVTFGGPRVGDAMFASHINEELLADCTIRLIIHESDPILAQNKPLWDRMGFESTGEEIICDPYRSIIYDQSDKPSVVAWNFIDHCQYLGTFVGPRIIL</sequence>
<reference evidence="3" key="1">
    <citation type="submission" date="2021-01" db="EMBL/GenBank/DDBJ databases">
        <authorList>
            <person name="Corre E."/>
            <person name="Pelletier E."/>
            <person name="Niang G."/>
            <person name="Scheremetjew M."/>
            <person name="Finn R."/>
            <person name="Kale V."/>
            <person name="Holt S."/>
            <person name="Cochrane G."/>
            <person name="Meng A."/>
            <person name="Brown T."/>
            <person name="Cohen L."/>
        </authorList>
    </citation>
    <scope>NUCLEOTIDE SEQUENCE</scope>
    <source>
        <strain evidence="3">GSO104</strain>
    </source>
</reference>
<dbReference type="CDD" id="cd00519">
    <property type="entry name" value="Lipase_3"/>
    <property type="match status" value="1"/>
</dbReference>
<proteinExistence type="predicted"/>
<dbReference type="GO" id="GO:0006629">
    <property type="term" value="P:lipid metabolic process"/>
    <property type="evidence" value="ECO:0007669"/>
    <property type="project" value="InterPro"/>
</dbReference>